<evidence type="ECO:0008006" key="3">
    <source>
        <dbReference type="Google" id="ProtNLM"/>
    </source>
</evidence>
<dbReference type="RefSeq" id="WP_369147773.1">
    <property type="nucleotide sequence ID" value="NZ_CP163444.1"/>
</dbReference>
<sequence length="101" mass="10120">MTSTRRISSILAVAAAFSCLGASAASAATAADTTGPLGPKVNPVSELDALTMTGIPEESRGQFPGIAGQLNGLSRVNELGKLRQLTDLAAPVTGVLPEISA</sequence>
<evidence type="ECO:0000256" key="1">
    <source>
        <dbReference type="SAM" id="SignalP"/>
    </source>
</evidence>
<protein>
    <recommendedName>
        <fullName evidence="3">Secreted protein</fullName>
    </recommendedName>
</protein>
<organism evidence="2">
    <name type="scientific">Streptomyces sp. R44</name>
    <dbReference type="NCBI Taxonomy" id="3238633"/>
    <lineage>
        <taxon>Bacteria</taxon>
        <taxon>Bacillati</taxon>
        <taxon>Actinomycetota</taxon>
        <taxon>Actinomycetes</taxon>
        <taxon>Kitasatosporales</taxon>
        <taxon>Streptomycetaceae</taxon>
        <taxon>Streptomyces</taxon>
    </lineage>
</organism>
<proteinExistence type="predicted"/>
<accession>A0AB39T7K0</accession>
<evidence type="ECO:0000313" key="2">
    <source>
        <dbReference type="EMBL" id="XDQ75251.1"/>
    </source>
</evidence>
<dbReference type="AlphaFoldDB" id="A0AB39T7K0"/>
<feature type="signal peptide" evidence="1">
    <location>
        <begin position="1"/>
        <end position="27"/>
    </location>
</feature>
<name>A0AB39T7K0_9ACTN</name>
<reference evidence="2" key="1">
    <citation type="submission" date="2024-07" db="EMBL/GenBank/DDBJ databases">
        <authorList>
            <person name="Yu S.T."/>
        </authorList>
    </citation>
    <scope>NUCLEOTIDE SEQUENCE</scope>
    <source>
        <strain evidence="2">R44</strain>
    </source>
</reference>
<dbReference type="PROSITE" id="PS51257">
    <property type="entry name" value="PROKAR_LIPOPROTEIN"/>
    <property type="match status" value="1"/>
</dbReference>
<gene>
    <name evidence="2" type="ORF">AB5J54_34070</name>
</gene>
<feature type="chain" id="PRO_5044200459" description="Secreted protein" evidence="1">
    <location>
        <begin position="28"/>
        <end position="101"/>
    </location>
</feature>
<dbReference type="EMBL" id="CP163444">
    <property type="protein sequence ID" value="XDQ75251.1"/>
    <property type="molecule type" value="Genomic_DNA"/>
</dbReference>
<keyword evidence="1" id="KW-0732">Signal</keyword>